<dbReference type="PANTHER" id="PTHR24094:SF15">
    <property type="entry name" value="AMP-DEPENDENT SYNTHETASE_LIGASE DOMAIN-CONTAINING PROTEIN-RELATED"/>
    <property type="match status" value="1"/>
</dbReference>
<accession>A0ABX5AFZ4</accession>
<organism evidence="2 3">
    <name type="scientific">Rathayibacter rathayi</name>
    <name type="common">Corynebacterium rathayi</name>
    <dbReference type="NCBI Taxonomy" id="33887"/>
    <lineage>
        <taxon>Bacteria</taxon>
        <taxon>Bacillati</taxon>
        <taxon>Actinomycetota</taxon>
        <taxon>Actinomycetes</taxon>
        <taxon>Micrococcales</taxon>
        <taxon>Microbacteriaceae</taxon>
        <taxon>Rathayibacter</taxon>
    </lineage>
</organism>
<gene>
    <name evidence="2" type="ORF">C5C40_02940</name>
</gene>
<evidence type="ECO:0000259" key="1">
    <source>
        <dbReference type="Pfam" id="PF07510"/>
    </source>
</evidence>
<comment type="caution">
    <text evidence="2">The sequence shown here is derived from an EMBL/GenBank/DDBJ whole genome shotgun (WGS) entry which is preliminary data.</text>
</comment>
<evidence type="ECO:0000313" key="3">
    <source>
        <dbReference type="Proteomes" id="UP000239698"/>
    </source>
</evidence>
<dbReference type="InterPro" id="IPR011089">
    <property type="entry name" value="GmrSD_C"/>
</dbReference>
<dbReference type="Proteomes" id="UP000239698">
    <property type="component" value="Unassembled WGS sequence"/>
</dbReference>
<dbReference type="EMBL" id="PSVT01000003">
    <property type="protein sequence ID" value="PPH79334.1"/>
    <property type="molecule type" value="Genomic_DNA"/>
</dbReference>
<feature type="domain" description="GmrSD restriction endonucleases C-terminal" evidence="1">
    <location>
        <begin position="24"/>
        <end position="160"/>
    </location>
</feature>
<reference evidence="2 3" key="1">
    <citation type="submission" date="2018-02" db="EMBL/GenBank/DDBJ databases">
        <title>Bacteriophage NCPPB3778 and a type I-E CRISPR drive the evolution of the US Biological Select Agent, Rathayibacter toxicus.</title>
        <authorList>
            <person name="Davis E.W.II."/>
            <person name="Tabima J.F."/>
            <person name="Weisberg A.J."/>
            <person name="Lopes L.D."/>
            <person name="Wiseman M.S."/>
            <person name="Wiseman M.S."/>
            <person name="Pupko T."/>
            <person name="Belcher M.S."/>
            <person name="Sechler A.J."/>
            <person name="Tancos M.A."/>
            <person name="Schroeder B.K."/>
            <person name="Murray T.D."/>
            <person name="Luster D.G."/>
            <person name="Schneider W.L."/>
            <person name="Rogers E."/>
            <person name="Andreote F.D."/>
            <person name="Grunwald N.J."/>
            <person name="Putnam M.L."/>
            <person name="Chang J.H."/>
        </authorList>
    </citation>
    <scope>NUCLEOTIDE SEQUENCE [LARGE SCALE GENOMIC DNA]</scope>
    <source>
        <strain evidence="2 3">AY1D6</strain>
    </source>
</reference>
<keyword evidence="3" id="KW-1185">Reference proteome</keyword>
<sequence>MRIPTYDRAKFGTPWADTDKNGCDTRDDILHRDLTNIVFTAGDDCKVATGTLADPYTGTTIEFVRGVKTSSAVQIDHIVPLLKAWQSGAWNWTDEQRLTYANDPVVLLAADGTANGAKGGKGPSEWMPSNAADACHYVESTVTVLIKYQLTVSTADKVKIQEVLAGC</sequence>
<proteinExistence type="predicted"/>
<evidence type="ECO:0000313" key="2">
    <source>
        <dbReference type="EMBL" id="PPH79334.1"/>
    </source>
</evidence>
<dbReference type="PANTHER" id="PTHR24094">
    <property type="entry name" value="SECRETED PROTEIN"/>
    <property type="match status" value="1"/>
</dbReference>
<protein>
    <submittedName>
        <fullName evidence="2">Deoxyribonuclease</fullName>
    </submittedName>
</protein>
<dbReference type="Pfam" id="PF07510">
    <property type="entry name" value="GmrSD_C"/>
    <property type="match status" value="1"/>
</dbReference>
<name>A0ABX5AFZ4_RATRA</name>